<feature type="region of interest" description="Disordered" evidence="16">
    <location>
        <begin position="412"/>
        <end position="496"/>
    </location>
</feature>
<evidence type="ECO:0000256" key="15">
    <source>
        <dbReference type="PROSITE-ProRule" id="PRU00175"/>
    </source>
</evidence>
<feature type="transmembrane region" description="Helical" evidence="17">
    <location>
        <begin position="142"/>
        <end position="163"/>
    </location>
</feature>
<feature type="compositionally biased region" description="Polar residues" evidence="16">
    <location>
        <begin position="412"/>
        <end position="445"/>
    </location>
</feature>
<dbReference type="Gene3D" id="3.30.40.10">
    <property type="entry name" value="Zinc/RING finger domain, C3HC4 (zinc finger)"/>
    <property type="match status" value="1"/>
</dbReference>
<keyword evidence="13 17" id="KW-1133">Transmembrane helix</keyword>
<evidence type="ECO:0000256" key="14">
    <source>
        <dbReference type="ARBA" id="ARBA00023136"/>
    </source>
</evidence>
<keyword evidence="14 17" id="KW-0472">Membrane</keyword>
<evidence type="ECO:0000259" key="18">
    <source>
        <dbReference type="PROSITE" id="PS50089"/>
    </source>
</evidence>
<evidence type="ECO:0000256" key="6">
    <source>
        <dbReference type="ARBA" id="ARBA00022679"/>
    </source>
</evidence>
<dbReference type="RefSeq" id="XP_064723517.1">
    <property type="nucleotide sequence ID" value="XM_064867445.1"/>
</dbReference>
<keyword evidence="10" id="KW-0833">Ubl conjugation pathway</keyword>
<keyword evidence="9 15" id="KW-0863">Zinc-finger</keyword>
<feature type="domain" description="RING-type" evidence="18">
    <location>
        <begin position="301"/>
        <end position="358"/>
    </location>
</feature>
<evidence type="ECO:0000256" key="9">
    <source>
        <dbReference type="ARBA" id="ARBA00022771"/>
    </source>
</evidence>
<feature type="transmembrane region" description="Helical" evidence="17">
    <location>
        <begin position="102"/>
        <end position="121"/>
    </location>
</feature>
<feature type="region of interest" description="Disordered" evidence="16">
    <location>
        <begin position="575"/>
        <end position="604"/>
    </location>
</feature>
<evidence type="ECO:0000313" key="20">
    <source>
        <dbReference type="Proteomes" id="UP001432216"/>
    </source>
</evidence>
<reference evidence="19 20" key="1">
    <citation type="submission" date="2024-01" db="EMBL/GenBank/DDBJ databases">
        <title>Comparative genomics of Cryptococcus and Kwoniella reveals pathogenesis evolution and contrasting modes of karyotype evolution via chromosome fusion or intercentromeric recombination.</title>
        <authorList>
            <person name="Coelho M.A."/>
            <person name="David-Palma M."/>
            <person name="Shea T."/>
            <person name="Bowers K."/>
            <person name="McGinley-Smith S."/>
            <person name="Mohammad A.W."/>
            <person name="Gnirke A."/>
            <person name="Yurkov A.M."/>
            <person name="Nowrousian M."/>
            <person name="Sun S."/>
            <person name="Cuomo C.A."/>
            <person name="Heitman J."/>
        </authorList>
    </citation>
    <scope>NUCLEOTIDE SEQUENCE [LARGE SCALE GENOMIC DNA]</scope>
    <source>
        <strain evidence="19 20">7685027</strain>
    </source>
</reference>
<evidence type="ECO:0000256" key="11">
    <source>
        <dbReference type="ARBA" id="ARBA00022824"/>
    </source>
</evidence>
<feature type="region of interest" description="Disordered" evidence="16">
    <location>
        <begin position="368"/>
        <end position="396"/>
    </location>
</feature>
<evidence type="ECO:0000256" key="3">
    <source>
        <dbReference type="ARBA" id="ARBA00004906"/>
    </source>
</evidence>
<feature type="compositionally biased region" description="Basic and acidic residues" evidence="16">
    <location>
        <begin position="585"/>
        <end position="604"/>
    </location>
</feature>
<proteinExistence type="inferred from homology"/>
<sequence>MARRFALYGVASTIFAVGMVSTALRTRANFYAAAVSIGKSSGSMMILGNFTLFNVILLGIGVKRLFFGQLRTIEYEHLWERLWMFLTESLLALAIFRDDFSISFMAMFSALVFLKCFHWITADRVDYMDQIPPPGPPRQFHVRMVSIISLLLLLDFLFVSYSLETILLEGVSAMIIFASEFVILQATIAGSAARYAVGVIDLRRARGREDAPVWEAKSTYLFYIDLSVDFIKLLTYLMFFTVIFLNYGLPLHILRDVYLTLVSFVGRIRDLLRYRRATRDMDNLYPDATEEELERSGDRTCIICREEMISRSQRAREGMQVDEGGPNETPKKLQCGHVFHFHCLRSWLERQQKCPTCRRDVLTHQRPPAFVNNPPMPLEPLRAAPAAPAARPGGHGRDAQLVELMRQNLNEYFPNDNNRQGGAARASTTQGAGSRAGETSGSQEGAEQRIQRGIWGGPIVPGRFTPAPLGAAPRSSSAHTPFTSRRSGQPSPTRTVPQLFVNQQEITANRIPQDSSSYYNNSRVVSGNVTPFSSNPPFSFSNTGSARTTGEEVGQDENDVRRQVAEAALRRLAGMSSAGSGESLFSEREDKGKGREQIQEESELDRWDAVPRVHAQLAPKQFHALDNDHLSVSNKRPRLNSSTAYIPPFENWTRGIVRTSEGTRRGLDERLKLLGQVDERIWGLVGELTRLRSEWEAEDGAVSGTSSPTHSSQVVHWSNSVAMYYSNHNGMEAANT</sequence>
<evidence type="ECO:0000313" key="19">
    <source>
        <dbReference type="EMBL" id="WVO24278.1"/>
    </source>
</evidence>
<feature type="transmembrane region" description="Helical" evidence="17">
    <location>
        <begin position="5"/>
        <end position="24"/>
    </location>
</feature>
<evidence type="ECO:0000256" key="13">
    <source>
        <dbReference type="ARBA" id="ARBA00022989"/>
    </source>
</evidence>
<name>A0ABZ2B0F4_9TREE</name>
<dbReference type="InterPro" id="IPR013083">
    <property type="entry name" value="Znf_RING/FYVE/PHD"/>
</dbReference>
<evidence type="ECO:0000256" key="16">
    <source>
        <dbReference type="SAM" id="MobiDB-lite"/>
    </source>
</evidence>
<dbReference type="Pfam" id="PF12678">
    <property type="entry name" value="zf-rbx1"/>
    <property type="match status" value="1"/>
</dbReference>
<dbReference type="EC" id="2.3.2.27" evidence="5"/>
<evidence type="ECO:0000256" key="5">
    <source>
        <dbReference type="ARBA" id="ARBA00012483"/>
    </source>
</evidence>
<protein>
    <recommendedName>
        <fullName evidence="5">RING-type E3 ubiquitin transferase</fullName>
        <ecNumber evidence="5">2.3.2.27</ecNumber>
    </recommendedName>
</protein>
<dbReference type="SMART" id="SM00184">
    <property type="entry name" value="RING"/>
    <property type="match status" value="1"/>
</dbReference>
<evidence type="ECO:0000256" key="4">
    <source>
        <dbReference type="ARBA" id="ARBA00010089"/>
    </source>
</evidence>
<evidence type="ECO:0000256" key="2">
    <source>
        <dbReference type="ARBA" id="ARBA00004477"/>
    </source>
</evidence>
<dbReference type="SUPFAM" id="SSF57850">
    <property type="entry name" value="RING/U-box"/>
    <property type="match status" value="1"/>
</dbReference>
<keyword evidence="20" id="KW-1185">Reference proteome</keyword>
<dbReference type="InterPro" id="IPR024766">
    <property type="entry name" value="Znf_RING_H2"/>
</dbReference>
<dbReference type="InterPro" id="IPR058051">
    <property type="entry name" value="Znf_RING_synoviolin"/>
</dbReference>
<dbReference type="InterPro" id="IPR057992">
    <property type="entry name" value="TPR_SYVN1_N"/>
</dbReference>
<evidence type="ECO:0000256" key="8">
    <source>
        <dbReference type="ARBA" id="ARBA00022723"/>
    </source>
</evidence>
<feature type="compositionally biased region" description="Low complexity" evidence="16">
    <location>
        <begin position="379"/>
        <end position="392"/>
    </location>
</feature>
<dbReference type="Proteomes" id="UP001432216">
    <property type="component" value="Chromosome 10"/>
</dbReference>
<keyword evidence="6" id="KW-0808">Transferase</keyword>
<dbReference type="CDD" id="cd16479">
    <property type="entry name" value="RING-H2_synoviolin"/>
    <property type="match status" value="1"/>
</dbReference>
<evidence type="ECO:0000256" key="10">
    <source>
        <dbReference type="ARBA" id="ARBA00022786"/>
    </source>
</evidence>
<keyword evidence="7 17" id="KW-0812">Transmembrane</keyword>
<feature type="transmembrane region" description="Helical" evidence="17">
    <location>
        <begin position="175"/>
        <end position="200"/>
    </location>
</feature>
<accession>A0ABZ2B0F4</accession>
<evidence type="ECO:0000256" key="7">
    <source>
        <dbReference type="ARBA" id="ARBA00022692"/>
    </source>
</evidence>
<dbReference type="InterPro" id="IPR001841">
    <property type="entry name" value="Znf_RING"/>
</dbReference>
<dbReference type="PROSITE" id="PS50089">
    <property type="entry name" value="ZF_RING_2"/>
    <property type="match status" value="1"/>
</dbReference>
<comment type="similarity">
    <text evidence="4">Belongs to the HRD1 family.</text>
</comment>
<organism evidence="19 20">
    <name type="scientific">Cryptococcus decagattii</name>
    <dbReference type="NCBI Taxonomy" id="1859122"/>
    <lineage>
        <taxon>Eukaryota</taxon>
        <taxon>Fungi</taxon>
        <taxon>Dikarya</taxon>
        <taxon>Basidiomycota</taxon>
        <taxon>Agaricomycotina</taxon>
        <taxon>Tremellomycetes</taxon>
        <taxon>Tremellales</taxon>
        <taxon>Cryptococcaceae</taxon>
        <taxon>Cryptococcus</taxon>
        <taxon>Cryptococcus gattii species complex</taxon>
    </lineage>
</organism>
<keyword evidence="11" id="KW-0256">Endoplasmic reticulum</keyword>
<dbReference type="PANTHER" id="PTHR22763">
    <property type="entry name" value="RING ZINC FINGER PROTEIN"/>
    <property type="match status" value="1"/>
</dbReference>
<evidence type="ECO:0000256" key="17">
    <source>
        <dbReference type="SAM" id="Phobius"/>
    </source>
</evidence>
<dbReference type="Pfam" id="PF25563">
    <property type="entry name" value="TPR_SYVN1_N"/>
    <property type="match status" value="1"/>
</dbReference>
<evidence type="ECO:0000256" key="1">
    <source>
        <dbReference type="ARBA" id="ARBA00000900"/>
    </source>
</evidence>
<gene>
    <name evidence="19" type="ORF">IAS62_005642</name>
</gene>
<feature type="transmembrane region" description="Helical" evidence="17">
    <location>
        <begin position="220"/>
        <end position="247"/>
    </location>
</feature>
<keyword evidence="12" id="KW-0862">Zinc</keyword>
<comment type="catalytic activity">
    <reaction evidence="1">
        <text>S-ubiquitinyl-[E2 ubiquitin-conjugating enzyme]-L-cysteine + [acceptor protein]-L-lysine = [E2 ubiquitin-conjugating enzyme]-L-cysteine + N(6)-ubiquitinyl-[acceptor protein]-L-lysine.</text>
        <dbReference type="EC" id="2.3.2.27"/>
    </reaction>
</comment>
<evidence type="ECO:0000256" key="12">
    <source>
        <dbReference type="ARBA" id="ARBA00022833"/>
    </source>
</evidence>
<feature type="transmembrane region" description="Helical" evidence="17">
    <location>
        <begin position="44"/>
        <end position="66"/>
    </location>
</feature>
<dbReference type="InterPro" id="IPR050731">
    <property type="entry name" value="HRD1_E3_ubiq-ligases"/>
</dbReference>
<feature type="region of interest" description="Disordered" evidence="16">
    <location>
        <begin position="535"/>
        <end position="558"/>
    </location>
</feature>
<feature type="transmembrane region" description="Helical" evidence="17">
    <location>
        <begin position="78"/>
        <end position="96"/>
    </location>
</feature>
<dbReference type="EMBL" id="CP143815">
    <property type="protein sequence ID" value="WVO24278.1"/>
    <property type="molecule type" value="Genomic_DNA"/>
</dbReference>
<feature type="compositionally biased region" description="Polar residues" evidence="16">
    <location>
        <begin position="474"/>
        <end position="496"/>
    </location>
</feature>
<comment type="pathway">
    <text evidence="3">Protein modification; protein ubiquitination.</text>
</comment>
<keyword evidence="8" id="KW-0479">Metal-binding</keyword>
<comment type="subcellular location">
    <subcellularLocation>
        <location evidence="2">Endoplasmic reticulum membrane</location>
        <topology evidence="2">Multi-pass membrane protein</topology>
    </subcellularLocation>
</comment>
<dbReference type="PANTHER" id="PTHR22763:SF184">
    <property type="entry name" value="E3 UBIQUITIN-PROTEIN LIGASE SYNOVIOLIN"/>
    <property type="match status" value="1"/>
</dbReference>
<dbReference type="GeneID" id="89992412"/>